<dbReference type="RefSeq" id="WP_184869580.1">
    <property type="nucleotide sequence ID" value="NZ_JACHIR010000002.1"/>
</dbReference>
<evidence type="ECO:0000313" key="2">
    <source>
        <dbReference type="Proteomes" id="UP000585638"/>
    </source>
</evidence>
<dbReference type="EMBL" id="JACHIR010000002">
    <property type="protein sequence ID" value="MBB5897118.1"/>
    <property type="molecule type" value="Genomic_DNA"/>
</dbReference>
<protein>
    <submittedName>
        <fullName evidence="1">Uncharacterized protein</fullName>
    </submittedName>
</protein>
<comment type="caution">
    <text evidence="1">The sequence shown here is derived from an EMBL/GenBank/DDBJ whole genome shotgun (WGS) entry which is preliminary data.</text>
</comment>
<dbReference type="Proteomes" id="UP000585638">
    <property type="component" value="Unassembled WGS sequence"/>
</dbReference>
<evidence type="ECO:0000313" key="1">
    <source>
        <dbReference type="EMBL" id="MBB5897118.1"/>
    </source>
</evidence>
<dbReference type="AlphaFoldDB" id="A0A7W9KQY6"/>
<sequence>MRTAAKAGILAGVGAAAIALGRRLQAASDSRDDHWLAVTVNCSPDQLTPAESLPEPLARLRDRVELRVRPAAGDKGTELLARPDDESVSRSDLRVALRQAKSLIETGLVIHPDAPGSAHPGPAGRLLGAVVGRAQKEGRL</sequence>
<accession>A0A7W9KQY6</accession>
<name>A0A7W9KQY6_9PSEU</name>
<organism evidence="1 2">
    <name type="scientific">Kutzneria kofuensis</name>
    <dbReference type="NCBI Taxonomy" id="103725"/>
    <lineage>
        <taxon>Bacteria</taxon>
        <taxon>Bacillati</taxon>
        <taxon>Actinomycetota</taxon>
        <taxon>Actinomycetes</taxon>
        <taxon>Pseudonocardiales</taxon>
        <taxon>Pseudonocardiaceae</taxon>
        <taxon>Kutzneria</taxon>
    </lineage>
</organism>
<keyword evidence="2" id="KW-1185">Reference proteome</keyword>
<reference evidence="1 2" key="1">
    <citation type="submission" date="2020-08" db="EMBL/GenBank/DDBJ databases">
        <title>Sequencing the genomes of 1000 actinobacteria strains.</title>
        <authorList>
            <person name="Klenk H.-P."/>
        </authorList>
    </citation>
    <scope>NUCLEOTIDE SEQUENCE [LARGE SCALE GENOMIC DNA]</scope>
    <source>
        <strain evidence="1 2">DSM 43851</strain>
    </source>
</reference>
<gene>
    <name evidence="1" type="ORF">BJ998_008377</name>
</gene>
<proteinExistence type="predicted"/>